<dbReference type="GO" id="GO:0045004">
    <property type="term" value="P:DNA replication proofreading"/>
    <property type="evidence" value="ECO:0007669"/>
    <property type="project" value="TreeGrafter"/>
</dbReference>
<evidence type="ECO:0000256" key="6">
    <source>
        <dbReference type="ARBA" id="ARBA00025483"/>
    </source>
</evidence>
<keyword evidence="3" id="KW-0540">Nuclease</keyword>
<dbReference type="GO" id="GO:0003677">
    <property type="term" value="F:DNA binding"/>
    <property type="evidence" value="ECO:0007669"/>
    <property type="project" value="InterPro"/>
</dbReference>
<evidence type="ECO:0000259" key="9">
    <source>
        <dbReference type="SMART" id="SM00479"/>
    </source>
</evidence>
<evidence type="ECO:0000256" key="4">
    <source>
        <dbReference type="ARBA" id="ARBA00022801"/>
    </source>
</evidence>
<feature type="domain" description="VRR-NUC" evidence="10">
    <location>
        <begin position="450"/>
        <end position="537"/>
    </location>
</feature>
<dbReference type="Pfam" id="PF08774">
    <property type="entry name" value="VRR_NUC"/>
    <property type="match status" value="1"/>
</dbReference>
<dbReference type="InterPro" id="IPR011856">
    <property type="entry name" value="tRNA_endonuc-like_dom_sf"/>
</dbReference>
<dbReference type="EC" id="2.7.7.7" evidence="2"/>
<dbReference type="CDD" id="cd06127">
    <property type="entry name" value="DEDDh"/>
    <property type="match status" value="1"/>
</dbReference>
<evidence type="ECO:0000256" key="7">
    <source>
        <dbReference type="ARBA" id="ARBA00026073"/>
    </source>
</evidence>
<comment type="caution">
    <text evidence="11">The sequence shown here is derived from an EMBL/GenBank/DDBJ whole genome shotgun (WGS) entry which is preliminary data.</text>
</comment>
<evidence type="ECO:0000256" key="5">
    <source>
        <dbReference type="ARBA" id="ARBA00022839"/>
    </source>
</evidence>
<dbReference type="InterPro" id="IPR013520">
    <property type="entry name" value="Ribonucl_H"/>
</dbReference>
<name>A0A2S9VFN9_9ALTE</name>
<sequence>MRKTLPERYYLDHFYEFLQFFEGANRPLVDAKTAAFIEAFHALDKDDQCLIVRAANRKYPVVVTKTFDYAEINAPLERLTRLREAGWFTSICQGDSYSLGQAMTKADLLILLKDNGCQASSTLAKQGLIDELAGIMARQPLAVMDELNEQYLLRAYDAPLSYLLFLYFGHTRGRLNQFSMRDLGVMRTRQDVSQQLARFEGQDAARGAFYYARQLTAFKQLNEEEKAHFSLNTDITVHCPIGQDYRDRVLFQMGNYWLAKDAPKALALLQQAGSDQAQEKWLRESYKLGHKDAVQQALEAIIDDPASDTLLAFAEDFYARKFDRKRTSTLTDMLRDATHVVQLDDIHNQSVEQGVISYYRRQGLAAYRAENQPWRMLFGLLFWDWLYGEWGLVSEFDRRPQVLRYNDFYDRFGSDIEQHLNKYCASADTLHRYLLKQASAHYGKVNSLFMWRQGLPESLKILLEYSRMDNLRQFLVLMCKDYASLRDGFPDILVVDNNTLRFEEIKAPGDQLRRNQLITIQHLRQCGFEVGITQVSWYHDPMQPYVVVDIETTGGQSAYHRITEVGMVKLIGGEEVARWQSLINPQRHIPSRITQLTGISDNMVAEAPIFAEVAEDIEAFTKDCVFVAHNVNFDYGFIKQEFARLELDFRRPKFCTCARMRKAFPGLKSYGLGALSAQFDIRLENHHRALDDAQAAAELLRLIQSKKSCAD</sequence>
<dbReference type="InterPro" id="IPR036397">
    <property type="entry name" value="RNaseH_sf"/>
</dbReference>
<comment type="subunit">
    <text evidence="7">DNA polymerase III contains a core (composed of alpha, epsilon and theta chains) that associates with a tau subunit. This core dimerizes to form the POLIII' complex. PolIII' associates with the gamma complex (composed of gamma, delta, delta', psi and chi chains) and with the beta chain to form the complete DNA polymerase III complex.</text>
</comment>
<dbReference type="InterPro" id="IPR006054">
    <property type="entry name" value="DnaQ"/>
</dbReference>
<comment type="catalytic activity">
    <reaction evidence="8">
        <text>DNA(n) + a 2'-deoxyribonucleoside 5'-triphosphate = DNA(n+1) + diphosphate</text>
        <dbReference type="Rhea" id="RHEA:22508"/>
        <dbReference type="Rhea" id="RHEA-COMP:17339"/>
        <dbReference type="Rhea" id="RHEA-COMP:17340"/>
        <dbReference type="ChEBI" id="CHEBI:33019"/>
        <dbReference type="ChEBI" id="CHEBI:61560"/>
        <dbReference type="ChEBI" id="CHEBI:173112"/>
        <dbReference type="EC" id="2.7.7.7"/>
    </reaction>
</comment>
<dbReference type="SMART" id="SM00479">
    <property type="entry name" value="EXOIII"/>
    <property type="match status" value="1"/>
</dbReference>
<keyword evidence="12" id="KW-1185">Reference proteome</keyword>
<dbReference type="EMBL" id="PVNP01000013">
    <property type="protein sequence ID" value="PRO75277.1"/>
    <property type="molecule type" value="Genomic_DNA"/>
</dbReference>
<dbReference type="SUPFAM" id="SSF53098">
    <property type="entry name" value="Ribonuclease H-like"/>
    <property type="match status" value="1"/>
</dbReference>
<dbReference type="Pfam" id="PF00929">
    <property type="entry name" value="RNase_T"/>
    <property type="match status" value="1"/>
</dbReference>
<dbReference type="OrthoDB" id="9803913at2"/>
<evidence type="ECO:0000256" key="1">
    <source>
        <dbReference type="ARBA" id="ARBA00001946"/>
    </source>
</evidence>
<dbReference type="Gene3D" id="3.40.1350.10">
    <property type="match status" value="1"/>
</dbReference>
<keyword evidence="5" id="KW-0269">Exonuclease</keyword>
<dbReference type="RefSeq" id="WP_105933083.1">
    <property type="nucleotide sequence ID" value="NZ_PVNP01000013.1"/>
</dbReference>
<feature type="domain" description="Exonuclease" evidence="9">
    <location>
        <begin position="544"/>
        <end position="709"/>
    </location>
</feature>
<dbReference type="GO" id="GO:0005829">
    <property type="term" value="C:cytosol"/>
    <property type="evidence" value="ECO:0007669"/>
    <property type="project" value="TreeGrafter"/>
</dbReference>
<dbReference type="Gene3D" id="3.30.420.10">
    <property type="entry name" value="Ribonuclease H-like superfamily/Ribonuclease H"/>
    <property type="match status" value="1"/>
</dbReference>
<gene>
    <name evidence="11" type="ORF">C6Y40_01960</name>
</gene>
<dbReference type="GO" id="GO:0003887">
    <property type="term" value="F:DNA-directed DNA polymerase activity"/>
    <property type="evidence" value="ECO:0007669"/>
    <property type="project" value="UniProtKB-EC"/>
</dbReference>
<dbReference type="PANTHER" id="PTHR30231:SF41">
    <property type="entry name" value="DNA POLYMERASE III SUBUNIT EPSILON"/>
    <property type="match status" value="1"/>
</dbReference>
<evidence type="ECO:0000313" key="11">
    <source>
        <dbReference type="EMBL" id="PRO75277.1"/>
    </source>
</evidence>
<evidence type="ECO:0000259" key="10">
    <source>
        <dbReference type="SMART" id="SM00990"/>
    </source>
</evidence>
<dbReference type="SMART" id="SM00990">
    <property type="entry name" value="VRR_NUC"/>
    <property type="match status" value="1"/>
</dbReference>
<organism evidence="11 12">
    <name type="scientific">Alteromonas alba</name>
    <dbReference type="NCBI Taxonomy" id="2079529"/>
    <lineage>
        <taxon>Bacteria</taxon>
        <taxon>Pseudomonadati</taxon>
        <taxon>Pseudomonadota</taxon>
        <taxon>Gammaproteobacteria</taxon>
        <taxon>Alteromonadales</taxon>
        <taxon>Alteromonadaceae</taxon>
        <taxon>Alteromonas/Salinimonas group</taxon>
        <taxon>Alteromonas</taxon>
    </lineage>
</organism>
<comment type="function">
    <text evidence="6">DNA polymerase III is a complex, multichain enzyme responsible for most of the replicative synthesis in bacteria. The epsilon subunit contain the editing function and is a proofreading 3'-5' exonuclease.</text>
</comment>
<dbReference type="Proteomes" id="UP000238949">
    <property type="component" value="Unassembled WGS sequence"/>
</dbReference>
<evidence type="ECO:0000256" key="3">
    <source>
        <dbReference type="ARBA" id="ARBA00022722"/>
    </source>
</evidence>
<dbReference type="NCBIfam" id="TIGR00573">
    <property type="entry name" value="dnaq"/>
    <property type="match status" value="1"/>
</dbReference>
<accession>A0A2S9VFN9</accession>
<comment type="cofactor">
    <cofactor evidence="1">
        <name>Mg(2+)</name>
        <dbReference type="ChEBI" id="CHEBI:18420"/>
    </cofactor>
</comment>
<reference evidence="12" key="1">
    <citation type="journal article" date="2020" name="Int. J. Syst. Evol. Microbiol.">
        <title>Alteromonas alba sp. nov., a marine bacterium isolated from the seawater of the West Pacific Ocean.</title>
        <authorList>
            <person name="Sun C."/>
            <person name="Wu Y.-H."/>
            <person name="Xamxidin M."/>
            <person name="Cheng H."/>
            <person name="Xu X.-W."/>
        </authorList>
    </citation>
    <scope>NUCLEOTIDE SEQUENCE [LARGE SCALE GENOMIC DNA]</scope>
    <source>
        <strain evidence="12">190</strain>
    </source>
</reference>
<evidence type="ECO:0000256" key="2">
    <source>
        <dbReference type="ARBA" id="ARBA00012417"/>
    </source>
</evidence>
<dbReference type="InterPro" id="IPR049125">
    <property type="entry name" value="FAN1-like_WH"/>
</dbReference>
<dbReference type="InterPro" id="IPR012337">
    <property type="entry name" value="RNaseH-like_sf"/>
</dbReference>
<dbReference type="InterPro" id="IPR014883">
    <property type="entry name" value="VRR_NUC"/>
</dbReference>
<dbReference type="PANTHER" id="PTHR30231">
    <property type="entry name" value="DNA POLYMERASE III SUBUNIT EPSILON"/>
    <property type="match status" value="1"/>
</dbReference>
<dbReference type="Pfam" id="PF21315">
    <property type="entry name" value="FAN1_HTH"/>
    <property type="match status" value="1"/>
</dbReference>
<evidence type="ECO:0000313" key="12">
    <source>
        <dbReference type="Proteomes" id="UP000238949"/>
    </source>
</evidence>
<dbReference type="FunFam" id="3.30.420.10:FF:000045">
    <property type="entry name" value="3'-5' exonuclease DinG"/>
    <property type="match status" value="1"/>
</dbReference>
<dbReference type="GO" id="GO:0008408">
    <property type="term" value="F:3'-5' exonuclease activity"/>
    <property type="evidence" value="ECO:0007669"/>
    <property type="project" value="TreeGrafter"/>
</dbReference>
<proteinExistence type="predicted"/>
<keyword evidence="4" id="KW-0378">Hydrolase</keyword>
<evidence type="ECO:0000256" key="8">
    <source>
        <dbReference type="ARBA" id="ARBA00049244"/>
    </source>
</evidence>
<protein>
    <recommendedName>
        <fullName evidence="2">DNA-directed DNA polymerase</fullName>
        <ecNumber evidence="2">2.7.7.7</ecNumber>
    </recommendedName>
</protein>
<dbReference type="AlphaFoldDB" id="A0A2S9VFN9"/>